<evidence type="ECO:0000313" key="3">
    <source>
        <dbReference type="EMBL" id="MBC8563512.1"/>
    </source>
</evidence>
<dbReference type="Pfam" id="PF11738">
    <property type="entry name" value="DUF3298"/>
    <property type="match status" value="1"/>
</dbReference>
<reference evidence="3 4" key="1">
    <citation type="submission" date="2020-08" db="EMBL/GenBank/DDBJ databases">
        <title>Genome public.</title>
        <authorList>
            <person name="Liu C."/>
            <person name="Sun Q."/>
        </authorList>
    </citation>
    <scope>NUCLEOTIDE SEQUENCE [LARGE SCALE GENOMIC DNA]</scope>
    <source>
        <strain evidence="3 4">NSJ-37</strain>
    </source>
</reference>
<dbReference type="InterPro" id="IPR021729">
    <property type="entry name" value="DUF3298"/>
</dbReference>
<dbReference type="Gene3D" id="3.30.565.40">
    <property type="entry name" value="Fervidobacterium nodosum Rt17-B1 like"/>
    <property type="match status" value="1"/>
</dbReference>
<evidence type="ECO:0000259" key="2">
    <source>
        <dbReference type="Pfam" id="PF11738"/>
    </source>
</evidence>
<dbReference type="InterPro" id="IPR037126">
    <property type="entry name" value="PdaC/RsiV-like_sf"/>
</dbReference>
<dbReference type="Gene3D" id="3.90.640.20">
    <property type="entry name" value="Heat-shock cognate protein, ATPase"/>
    <property type="match status" value="1"/>
</dbReference>
<feature type="domain" description="DUF3298" evidence="2">
    <location>
        <begin position="203"/>
        <end position="287"/>
    </location>
</feature>
<evidence type="ECO:0000313" key="4">
    <source>
        <dbReference type="Proteomes" id="UP000606193"/>
    </source>
</evidence>
<keyword evidence="4" id="KW-1185">Reference proteome</keyword>
<name>A0ABR7N657_9FIRM</name>
<keyword evidence="1" id="KW-0472">Membrane</keyword>
<keyword evidence="1" id="KW-1133">Transmembrane helix</keyword>
<comment type="caution">
    <text evidence="3">The sequence shown here is derived from an EMBL/GenBank/DDBJ whole genome shotgun (WGS) entry which is preliminary data.</text>
</comment>
<dbReference type="EMBL" id="JACRSX010000024">
    <property type="protein sequence ID" value="MBC8563512.1"/>
    <property type="molecule type" value="Genomic_DNA"/>
</dbReference>
<protein>
    <submittedName>
        <fullName evidence="3">DUF3298 domain-containing protein</fullName>
    </submittedName>
</protein>
<sequence length="297" mass="33495">MSRRIKNTISTKELLQAMGGIRDCYVKEADYAACAVRKQQPHRWYVAAGMAAMLALSILLPNLNKATAHAMQSLPVIGEYFKLVTFREYRFDDGRHSADVKWNKIYADRAGTDDSEEAGKQAHKSAKEINAQMEQKTEKLLKEFKKQVGALGYSSLTVDSKVVTNSSKYYCVMLSAFSSQADGYQADAFYTIEKSTGKLLELSDLFPENVDYVDVLTAQIKKQMRQNMKKDENNVYFLDTDTPAALFDKIDENQQFYINGKDEIVICFAEGDVAPASMGTLHFVIPQKVVKELQKNQ</sequence>
<organism evidence="3 4">
    <name type="scientific">Jutongia huaianensis</name>
    <dbReference type="NCBI Taxonomy" id="2763668"/>
    <lineage>
        <taxon>Bacteria</taxon>
        <taxon>Bacillati</taxon>
        <taxon>Bacillota</taxon>
        <taxon>Clostridia</taxon>
        <taxon>Lachnospirales</taxon>
        <taxon>Lachnospiraceae</taxon>
        <taxon>Jutongia</taxon>
    </lineage>
</organism>
<proteinExistence type="predicted"/>
<evidence type="ECO:0000256" key="1">
    <source>
        <dbReference type="SAM" id="Phobius"/>
    </source>
</evidence>
<feature type="transmembrane region" description="Helical" evidence="1">
    <location>
        <begin position="44"/>
        <end position="63"/>
    </location>
</feature>
<keyword evidence="1" id="KW-0812">Transmembrane</keyword>
<dbReference type="Proteomes" id="UP000606193">
    <property type="component" value="Unassembled WGS sequence"/>
</dbReference>
<gene>
    <name evidence="3" type="ORF">H8704_12925</name>
</gene>
<dbReference type="RefSeq" id="WP_022464740.1">
    <property type="nucleotide sequence ID" value="NZ_JACRSX010000024.1"/>
</dbReference>
<accession>A0ABR7N657</accession>